<evidence type="ECO:0000256" key="3">
    <source>
        <dbReference type="ARBA" id="ARBA00004986"/>
    </source>
</evidence>
<evidence type="ECO:0000256" key="10">
    <source>
        <dbReference type="ARBA" id="ARBA00022915"/>
    </source>
</evidence>
<evidence type="ECO:0000259" key="16">
    <source>
        <dbReference type="PROSITE" id="PS51671"/>
    </source>
</evidence>
<dbReference type="PANTHER" id="PTHR21499:SF67">
    <property type="entry name" value="ASPARTOKINASE 3"/>
    <property type="match status" value="1"/>
</dbReference>
<dbReference type="PANTHER" id="PTHR21499">
    <property type="entry name" value="ASPARTATE KINASE"/>
    <property type="match status" value="1"/>
</dbReference>
<evidence type="ECO:0000313" key="18">
    <source>
        <dbReference type="Proteomes" id="UP000886750"/>
    </source>
</evidence>
<dbReference type="GO" id="GO:0004072">
    <property type="term" value="F:aspartate kinase activity"/>
    <property type="evidence" value="ECO:0007669"/>
    <property type="project" value="UniProtKB-EC"/>
</dbReference>
<evidence type="ECO:0000256" key="6">
    <source>
        <dbReference type="ARBA" id="ARBA00022679"/>
    </source>
</evidence>
<keyword evidence="9 13" id="KW-0067">ATP-binding</keyword>
<evidence type="ECO:0000256" key="12">
    <source>
        <dbReference type="ARBA" id="ARBA00047872"/>
    </source>
</evidence>
<comment type="catalytic activity">
    <reaction evidence="12 14">
        <text>L-aspartate + ATP = 4-phospho-L-aspartate + ADP</text>
        <dbReference type="Rhea" id="RHEA:23776"/>
        <dbReference type="ChEBI" id="CHEBI:29991"/>
        <dbReference type="ChEBI" id="CHEBI:30616"/>
        <dbReference type="ChEBI" id="CHEBI:57535"/>
        <dbReference type="ChEBI" id="CHEBI:456216"/>
        <dbReference type="EC" id="2.7.2.4"/>
    </reaction>
</comment>
<dbReference type="InterPro" id="IPR036393">
    <property type="entry name" value="AceGlu_kinase-like_sf"/>
</dbReference>
<dbReference type="Proteomes" id="UP000886750">
    <property type="component" value="Unassembled WGS sequence"/>
</dbReference>
<dbReference type="EC" id="2.7.2.4" evidence="14"/>
<keyword evidence="11" id="KW-0457">Lysine biosynthesis</keyword>
<gene>
    <name evidence="17" type="ORF">H9729_08220</name>
</gene>
<evidence type="ECO:0000256" key="15">
    <source>
        <dbReference type="RuleBase" id="RU004249"/>
    </source>
</evidence>
<dbReference type="GO" id="GO:0005829">
    <property type="term" value="C:cytosol"/>
    <property type="evidence" value="ECO:0007669"/>
    <property type="project" value="TreeGrafter"/>
</dbReference>
<dbReference type="AlphaFoldDB" id="A0A9D1ZYI9"/>
<organism evidence="17 18">
    <name type="scientific">Candidatus Borkfalkia excrementigallinarum</name>
    <dbReference type="NCBI Taxonomy" id="2838506"/>
    <lineage>
        <taxon>Bacteria</taxon>
        <taxon>Bacillati</taxon>
        <taxon>Bacillota</taxon>
        <taxon>Clostridia</taxon>
        <taxon>Christensenellales</taxon>
        <taxon>Christensenellaceae</taxon>
        <taxon>Candidatus Borkfalkia</taxon>
    </lineage>
</organism>
<evidence type="ECO:0000256" key="9">
    <source>
        <dbReference type="ARBA" id="ARBA00022840"/>
    </source>
</evidence>
<dbReference type="SUPFAM" id="SSF55021">
    <property type="entry name" value="ACT-like"/>
    <property type="match status" value="2"/>
</dbReference>
<comment type="similarity">
    <text evidence="5 14">Belongs to the aspartokinase family.</text>
</comment>
<comment type="function">
    <text evidence="1">Catalyzes the phosphorylation of the beta-carboxyl group of aspartic acid with ATP to yield 4-phospho-L-aspartate, which is involved in the branched biosynthetic pathway leading to the biosynthesis of amino acids threonine, isoleucine and methionine.</text>
</comment>
<keyword evidence="8 14" id="KW-0418">Kinase</keyword>
<proteinExistence type="inferred from homology"/>
<evidence type="ECO:0000256" key="14">
    <source>
        <dbReference type="RuleBase" id="RU003448"/>
    </source>
</evidence>
<evidence type="ECO:0000313" key="17">
    <source>
        <dbReference type="EMBL" id="HIY97661.1"/>
    </source>
</evidence>
<dbReference type="NCBIfam" id="NF006540">
    <property type="entry name" value="PRK09034.1"/>
    <property type="match status" value="1"/>
</dbReference>
<dbReference type="InterPro" id="IPR005260">
    <property type="entry name" value="Asp_kin_monofn"/>
</dbReference>
<feature type="domain" description="ACT" evidence="16">
    <location>
        <begin position="380"/>
        <end position="447"/>
    </location>
</feature>
<dbReference type="EMBL" id="DXCQ01000074">
    <property type="protein sequence ID" value="HIY97661.1"/>
    <property type="molecule type" value="Genomic_DNA"/>
</dbReference>
<feature type="binding site" evidence="13">
    <location>
        <begin position="208"/>
        <end position="209"/>
    </location>
    <ligand>
        <name>ATP</name>
        <dbReference type="ChEBI" id="CHEBI:30616"/>
    </ligand>
</feature>
<dbReference type="InterPro" id="IPR045865">
    <property type="entry name" value="ACT-like_dom_sf"/>
</dbReference>
<dbReference type="InterPro" id="IPR002912">
    <property type="entry name" value="ACT_dom"/>
</dbReference>
<feature type="binding site" evidence="13">
    <location>
        <position position="219"/>
    </location>
    <ligand>
        <name>ATP</name>
        <dbReference type="ChEBI" id="CHEBI:30616"/>
    </ligand>
</feature>
<dbReference type="CDD" id="cd04911">
    <property type="entry name" value="ACT_AKiii-YclM-BS_1"/>
    <property type="match status" value="1"/>
</dbReference>
<feature type="binding site" evidence="13">
    <location>
        <begin position="7"/>
        <end position="10"/>
    </location>
    <ligand>
        <name>ATP</name>
        <dbReference type="ChEBI" id="CHEBI:30616"/>
    </ligand>
</feature>
<dbReference type="SUPFAM" id="SSF53633">
    <property type="entry name" value="Carbamate kinase-like"/>
    <property type="match status" value="1"/>
</dbReference>
<dbReference type="GO" id="GO:0009090">
    <property type="term" value="P:homoserine biosynthetic process"/>
    <property type="evidence" value="ECO:0007669"/>
    <property type="project" value="TreeGrafter"/>
</dbReference>
<evidence type="ECO:0000256" key="11">
    <source>
        <dbReference type="ARBA" id="ARBA00023154"/>
    </source>
</evidence>
<feature type="binding site" evidence="13">
    <location>
        <position position="117"/>
    </location>
    <ligand>
        <name>substrate</name>
    </ligand>
</feature>
<comment type="pathway">
    <text evidence="3 15">Amino-acid biosynthesis; L-methionine biosynthesis via de novo pathway; L-homoserine from L-aspartate: step 1/3.</text>
</comment>
<evidence type="ECO:0000256" key="4">
    <source>
        <dbReference type="ARBA" id="ARBA00005139"/>
    </source>
</evidence>
<keyword evidence="7 13" id="KW-0547">Nucleotide-binding</keyword>
<dbReference type="InterPro" id="IPR001341">
    <property type="entry name" value="Asp_kinase"/>
</dbReference>
<protein>
    <recommendedName>
        <fullName evidence="14">Aspartokinase</fullName>
        <ecNumber evidence="14">2.7.2.4</ecNumber>
    </recommendedName>
</protein>
<dbReference type="Gene3D" id="3.30.2130.10">
    <property type="entry name" value="VC0802-like"/>
    <property type="match status" value="1"/>
</dbReference>
<dbReference type="InterPro" id="IPR054352">
    <property type="entry name" value="ACT_Aspartokinase"/>
</dbReference>
<dbReference type="InterPro" id="IPR001048">
    <property type="entry name" value="Asp/Glu/Uridylate_kinase"/>
</dbReference>
<dbReference type="Gene3D" id="3.40.1160.10">
    <property type="entry name" value="Acetylglutamate kinase-like"/>
    <property type="match status" value="1"/>
</dbReference>
<comment type="caution">
    <text evidence="17">The sequence shown here is derived from an EMBL/GenBank/DDBJ whole genome shotgun (WGS) entry which is preliminary data.</text>
</comment>
<dbReference type="GO" id="GO:0009089">
    <property type="term" value="P:lysine biosynthetic process via diaminopimelate"/>
    <property type="evidence" value="ECO:0007669"/>
    <property type="project" value="InterPro"/>
</dbReference>
<evidence type="ECO:0000256" key="1">
    <source>
        <dbReference type="ARBA" id="ARBA00003121"/>
    </source>
</evidence>
<reference evidence="17" key="1">
    <citation type="journal article" date="2021" name="PeerJ">
        <title>Extensive microbial diversity within the chicken gut microbiome revealed by metagenomics and culture.</title>
        <authorList>
            <person name="Gilroy R."/>
            <person name="Ravi A."/>
            <person name="Getino M."/>
            <person name="Pursley I."/>
            <person name="Horton D.L."/>
            <person name="Alikhan N.F."/>
            <person name="Baker D."/>
            <person name="Gharbi K."/>
            <person name="Hall N."/>
            <person name="Watson M."/>
            <person name="Adriaenssens E.M."/>
            <person name="Foster-Nyarko E."/>
            <person name="Jarju S."/>
            <person name="Secka A."/>
            <person name="Antonio M."/>
            <person name="Oren A."/>
            <person name="Chaudhuri R.R."/>
            <person name="La Ragione R."/>
            <person name="Hildebrand F."/>
            <person name="Pallen M.J."/>
        </authorList>
    </citation>
    <scope>NUCLEOTIDE SEQUENCE</scope>
    <source>
        <strain evidence="17">1345</strain>
    </source>
</reference>
<keyword evidence="15" id="KW-0028">Amino-acid biosynthesis</keyword>
<dbReference type="Pfam" id="PF22468">
    <property type="entry name" value="ACT_9"/>
    <property type="match status" value="1"/>
</dbReference>
<reference evidence="17" key="2">
    <citation type="submission" date="2021-04" db="EMBL/GenBank/DDBJ databases">
        <authorList>
            <person name="Gilroy R."/>
        </authorList>
    </citation>
    <scope>NUCLEOTIDE SEQUENCE</scope>
    <source>
        <strain evidence="17">1345</strain>
    </source>
</reference>
<dbReference type="NCBIfam" id="TIGR00657">
    <property type="entry name" value="asp_kinases"/>
    <property type="match status" value="1"/>
</dbReference>
<sequence length="447" mass="49245">MSLSVCKFGGSSLADGNNIARVTEIIESDPARRFVVVSAPGKRYSEDIKVTDLLYACYKESVEKGSCAETFQKIRRRFHSIVAELGMESFDIESILNETEKEIESRRSADFTASRGEYLNARIVAARLGWKFVDAKDIIFFNARGQFDEARSYPLIEKTLSACGHAVIPGFYGTDADGNIKTFSRGGSDISGSIVARAMNADVYENWTDVSGFLACDPRIVEKPEKIEVISFKELRELSYMGANVLHADSIFPVRKGDIPIKIKNTFRPQDPGTLILPSKKYVKSGNIVTGIAGKKDFTVIFLEKSMMNAEVGFARKVLSILEKDNINFEHMPSGIDTLSLVIESKYLAGGMLEKLLGQIQDAVQPDYLRVLENIALVATVGHGMASNIGTSARLFTALSEAGINIRMIDQGSSELNIIVGIDNADYEKCIRAVYREFFVKGKSSAV</sequence>
<evidence type="ECO:0000256" key="2">
    <source>
        <dbReference type="ARBA" id="ARBA00004766"/>
    </source>
</evidence>
<comment type="pathway">
    <text evidence="4 15">Amino-acid biosynthesis; L-threonine biosynthesis; L-threonine from L-aspartate: step 1/5.</text>
</comment>
<dbReference type="CDD" id="cd04916">
    <property type="entry name" value="ACT_AKiii-YclM-BS_2"/>
    <property type="match status" value="1"/>
</dbReference>
<dbReference type="Pfam" id="PF00696">
    <property type="entry name" value="AA_kinase"/>
    <property type="match status" value="1"/>
</dbReference>
<dbReference type="GO" id="GO:0005524">
    <property type="term" value="F:ATP binding"/>
    <property type="evidence" value="ECO:0007669"/>
    <property type="project" value="UniProtKB-KW"/>
</dbReference>
<evidence type="ECO:0000256" key="8">
    <source>
        <dbReference type="ARBA" id="ARBA00022777"/>
    </source>
</evidence>
<dbReference type="GO" id="GO:0019877">
    <property type="term" value="P:diaminopimelate biosynthetic process"/>
    <property type="evidence" value="ECO:0007669"/>
    <property type="project" value="UniProtKB-KW"/>
</dbReference>
<accession>A0A9D1ZYI9</accession>
<comment type="pathway">
    <text evidence="2 15">Amino-acid biosynthesis; L-lysine biosynthesis via DAP pathway; (S)-tetrahydrodipicolinate from L-aspartate: step 1/4.</text>
</comment>
<name>A0A9D1ZYI9_9FIRM</name>
<evidence type="ECO:0000256" key="5">
    <source>
        <dbReference type="ARBA" id="ARBA00010122"/>
    </source>
</evidence>
<dbReference type="PIRSF" id="PIRSF000726">
    <property type="entry name" value="Asp_kin"/>
    <property type="match status" value="1"/>
</dbReference>
<evidence type="ECO:0000256" key="7">
    <source>
        <dbReference type="ARBA" id="ARBA00022741"/>
    </source>
</evidence>
<dbReference type="PROSITE" id="PS51671">
    <property type="entry name" value="ACT"/>
    <property type="match status" value="1"/>
</dbReference>
<evidence type="ECO:0000256" key="13">
    <source>
        <dbReference type="PIRSR" id="PIRSR000726-1"/>
    </source>
</evidence>
<dbReference type="PROSITE" id="PS00324">
    <property type="entry name" value="ASPARTOKINASE"/>
    <property type="match status" value="1"/>
</dbReference>
<keyword evidence="6 14" id="KW-0808">Transferase</keyword>
<feature type="binding site" evidence="13">
    <location>
        <position position="51"/>
    </location>
    <ligand>
        <name>substrate</name>
    </ligand>
</feature>
<dbReference type="FunFam" id="3.30.2130.10:FF:000001">
    <property type="entry name" value="Bifunctional aspartokinase/homoserine dehydrogenase"/>
    <property type="match status" value="1"/>
</dbReference>
<keyword evidence="10" id="KW-0220">Diaminopimelate biosynthesis</keyword>
<dbReference type="InterPro" id="IPR018042">
    <property type="entry name" value="Aspartate_kinase_CS"/>
</dbReference>